<dbReference type="Proteomes" id="UP000027466">
    <property type="component" value="Unassembled WGS sequence"/>
</dbReference>
<sequence length="114" mass="12565">MTKIVMDATLASELVQFVPIECAFGRPGEVMQLEALAGRCESFRDSCNRCNSDIRGKQNRSRSILDGNSIASRRTHEYLFAVIQREIGRRCVGVVISFLSHYEDIGIGPGGKGT</sequence>
<accession>A0A069PVV8</accession>
<keyword evidence="2" id="KW-1185">Reference proteome</keyword>
<evidence type="ECO:0000313" key="2">
    <source>
        <dbReference type="Proteomes" id="UP000027466"/>
    </source>
</evidence>
<reference evidence="1 2" key="1">
    <citation type="submission" date="2014-03" db="EMBL/GenBank/DDBJ databases">
        <title>Draft Genome Sequences of Four Burkholderia Strains.</title>
        <authorList>
            <person name="Liu X.Y."/>
            <person name="Li C.X."/>
            <person name="Xu J.H."/>
        </authorList>
    </citation>
    <scope>NUCLEOTIDE SEQUENCE [LARGE SCALE GENOMIC DNA]</scope>
    <source>
        <strain evidence="1 2">DSM 50014</strain>
    </source>
</reference>
<dbReference type="EMBL" id="JFHC01000001">
    <property type="protein sequence ID" value="KDR44943.1"/>
    <property type="molecule type" value="Genomic_DNA"/>
</dbReference>
<protein>
    <submittedName>
        <fullName evidence="1">Uncharacterized protein</fullName>
    </submittedName>
</protein>
<gene>
    <name evidence="1" type="ORF">BG61_00095</name>
</gene>
<organism evidence="1 2">
    <name type="scientific">Caballeronia glathei</name>
    <dbReference type="NCBI Taxonomy" id="60547"/>
    <lineage>
        <taxon>Bacteria</taxon>
        <taxon>Pseudomonadati</taxon>
        <taxon>Pseudomonadota</taxon>
        <taxon>Betaproteobacteria</taxon>
        <taxon>Burkholderiales</taxon>
        <taxon>Burkholderiaceae</taxon>
        <taxon>Caballeronia</taxon>
    </lineage>
</organism>
<evidence type="ECO:0000313" key="1">
    <source>
        <dbReference type="EMBL" id="KDR44943.1"/>
    </source>
</evidence>
<proteinExistence type="predicted"/>
<dbReference type="AlphaFoldDB" id="A0A069PVV8"/>
<comment type="caution">
    <text evidence="1">The sequence shown here is derived from an EMBL/GenBank/DDBJ whole genome shotgun (WGS) entry which is preliminary data.</text>
</comment>
<name>A0A069PVV8_9BURK</name>